<evidence type="ECO:0000313" key="3">
    <source>
        <dbReference type="Proteomes" id="UP001153737"/>
    </source>
</evidence>
<keyword evidence="3" id="KW-1185">Reference proteome</keyword>
<reference evidence="2" key="2">
    <citation type="submission" date="2022-10" db="EMBL/GenBank/DDBJ databases">
        <authorList>
            <consortium name="ENA_rothamsted_submissions"/>
            <consortium name="culmorum"/>
            <person name="King R."/>
        </authorList>
    </citation>
    <scope>NUCLEOTIDE SEQUENCE</scope>
</reference>
<evidence type="ECO:0000256" key="1">
    <source>
        <dbReference type="SAM" id="MobiDB-lite"/>
    </source>
</evidence>
<dbReference type="EMBL" id="OU896710">
    <property type="protein sequence ID" value="CAG9820677.1"/>
    <property type="molecule type" value="Genomic_DNA"/>
</dbReference>
<sequence>MPPTERSTPLAQVAFSLSTEERKARTFVTHMAPSGDVVDGGQLANCTRMDERPSRATFQTHIRLNKRETRSDIWERSCILVTCCNHIATIKLTFDDVEIENSSGMPLSPPPPLQNSVLIPSSWRIEEKTEDFSLIDSQQGGDIGDISKKSREAQFIMDKDSLGEQYNEYDINFKIAKLECKKLQMQHHVERNAPYLALDIPDIEELTLSPNLPIPKKKKIKDIVDNTKRILADASMRNQIFSESSSSRSKSSRSSIVEFPY</sequence>
<reference evidence="2" key="1">
    <citation type="submission" date="2022-01" db="EMBL/GenBank/DDBJ databases">
        <authorList>
            <person name="King R."/>
        </authorList>
    </citation>
    <scope>NUCLEOTIDE SEQUENCE</scope>
</reference>
<proteinExistence type="predicted"/>
<dbReference type="Proteomes" id="UP001153737">
    <property type="component" value="Chromosome 4"/>
</dbReference>
<name>A0A9N9SHT7_PHACE</name>
<dbReference type="OrthoDB" id="691673at2759"/>
<gene>
    <name evidence="2" type="ORF">PHAECO_LOCUS8486</name>
</gene>
<feature type="compositionally biased region" description="Low complexity" evidence="1">
    <location>
        <begin position="242"/>
        <end position="255"/>
    </location>
</feature>
<accession>A0A9N9SHT7</accession>
<organism evidence="2 3">
    <name type="scientific">Phaedon cochleariae</name>
    <name type="common">Mustard beetle</name>
    <dbReference type="NCBI Taxonomy" id="80249"/>
    <lineage>
        <taxon>Eukaryota</taxon>
        <taxon>Metazoa</taxon>
        <taxon>Ecdysozoa</taxon>
        <taxon>Arthropoda</taxon>
        <taxon>Hexapoda</taxon>
        <taxon>Insecta</taxon>
        <taxon>Pterygota</taxon>
        <taxon>Neoptera</taxon>
        <taxon>Endopterygota</taxon>
        <taxon>Coleoptera</taxon>
        <taxon>Polyphaga</taxon>
        <taxon>Cucujiformia</taxon>
        <taxon>Chrysomeloidea</taxon>
        <taxon>Chrysomelidae</taxon>
        <taxon>Chrysomelinae</taxon>
        <taxon>Chrysomelini</taxon>
        <taxon>Phaedon</taxon>
    </lineage>
</organism>
<evidence type="ECO:0000313" key="2">
    <source>
        <dbReference type="EMBL" id="CAG9820677.1"/>
    </source>
</evidence>
<protein>
    <submittedName>
        <fullName evidence="2">Uncharacterized protein</fullName>
    </submittedName>
</protein>
<feature type="region of interest" description="Disordered" evidence="1">
    <location>
        <begin position="241"/>
        <end position="261"/>
    </location>
</feature>
<dbReference type="AlphaFoldDB" id="A0A9N9SHT7"/>